<gene>
    <name evidence="2" type="ORF">CH376_21225</name>
    <name evidence="1" type="ORF">CH380_18340</name>
</gene>
<dbReference type="EMBL" id="NPDU01000089">
    <property type="protein sequence ID" value="PJZ59912.1"/>
    <property type="molecule type" value="Genomic_DNA"/>
</dbReference>
<protein>
    <submittedName>
        <fullName evidence="1">Uncharacterized protein</fullName>
    </submittedName>
</protein>
<evidence type="ECO:0000313" key="1">
    <source>
        <dbReference type="EMBL" id="PJZ51844.1"/>
    </source>
</evidence>
<reference evidence="3 4" key="1">
    <citation type="submission" date="2017-07" db="EMBL/GenBank/DDBJ databases">
        <title>Leptospira spp. isolated from tropical soils.</title>
        <authorList>
            <person name="Thibeaux R."/>
            <person name="Iraola G."/>
            <person name="Ferres I."/>
            <person name="Bierque E."/>
            <person name="Girault D."/>
            <person name="Soupe-Gilbert M.-E."/>
            <person name="Picardeau M."/>
            <person name="Goarant C."/>
        </authorList>
    </citation>
    <scope>NUCLEOTIDE SEQUENCE [LARGE SCALE GENOMIC DNA]</scope>
    <source>
        <strain evidence="1 4">FH2-B-C1</strain>
        <strain evidence="2 3">FH2-B-D1</strain>
    </source>
</reference>
<evidence type="ECO:0000313" key="4">
    <source>
        <dbReference type="Proteomes" id="UP000232188"/>
    </source>
</evidence>
<dbReference type="AlphaFoldDB" id="A0A2M9YK16"/>
<evidence type="ECO:0000313" key="3">
    <source>
        <dbReference type="Proteomes" id="UP000232149"/>
    </source>
</evidence>
<organism evidence="1 4">
    <name type="scientific">Leptospira adleri</name>
    <dbReference type="NCBI Taxonomy" id="2023186"/>
    <lineage>
        <taxon>Bacteria</taxon>
        <taxon>Pseudomonadati</taxon>
        <taxon>Spirochaetota</taxon>
        <taxon>Spirochaetia</taxon>
        <taxon>Leptospirales</taxon>
        <taxon>Leptospiraceae</taxon>
        <taxon>Leptospira</taxon>
    </lineage>
</organism>
<comment type="caution">
    <text evidence="1">The sequence shown here is derived from an EMBL/GenBank/DDBJ whole genome shotgun (WGS) entry which is preliminary data.</text>
</comment>
<sequence length="103" mass="12049">MLLKLNSRLSSYNLLLIRFFRKFETFRIIFKKYEFLLFSALSTFQGFNSLCPGLIVPTKCLFAKKNLKSGFKSAFALQWGYTFSDCETQSRGLFYLEILAEEL</sequence>
<name>A0A2M9YK16_9LEPT</name>
<proteinExistence type="predicted"/>
<keyword evidence="3" id="KW-1185">Reference proteome</keyword>
<accession>A0A2M9YK16</accession>
<dbReference type="Proteomes" id="UP000232149">
    <property type="component" value="Unassembled WGS sequence"/>
</dbReference>
<dbReference type="EMBL" id="NPDV01000019">
    <property type="protein sequence ID" value="PJZ51844.1"/>
    <property type="molecule type" value="Genomic_DNA"/>
</dbReference>
<dbReference type="Proteomes" id="UP000232188">
    <property type="component" value="Unassembled WGS sequence"/>
</dbReference>
<evidence type="ECO:0000313" key="2">
    <source>
        <dbReference type="EMBL" id="PJZ59912.1"/>
    </source>
</evidence>